<accession>A0A162PUN4</accession>
<feature type="domain" description="Luciferase-like" evidence="5">
    <location>
        <begin position="106"/>
        <end position="407"/>
    </location>
</feature>
<dbReference type="SUPFAM" id="SSF51679">
    <property type="entry name" value="Bacterial luciferase-like"/>
    <property type="match status" value="1"/>
</dbReference>
<dbReference type="PANTHER" id="PTHR42847:SF4">
    <property type="entry name" value="ALKANESULFONATE MONOOXYGENASE-RELATED"/>
    <property type="match status" value="1"/>
</dbReference>
<organism evidence="6 7">
    <name type="scientific">Colletotrichum incanum</name>
    <name type="common">Soybean anthracnose fungus</name>
    <dbReference type="NCBI Taxonomy" id="1573173"/>
    <lineage>
        <taxon>Eukaryota</taxon>
        <taxon>Fungi</taxon>
        <taxon>Dikarya</taxon>
        <taxon>Ascomycota</taxon>
        <taxon>Pezizomycotina</taxon>
        <taxon>Sordariomycetes</taxon>
        <taxon>Hypocreomycetidae</taxon>
        <taxon>Glomerellales</taxon>
        <taxon>Glomerellaceae</taxon>
        <taxon>Colletotrichum</taxon>
        <taxon>Colletotrichum spaethianum species complex</taxon>
    </lineage>
</organism>
<evidence type="ECO:0000256" key="4">
    <source>
        <dbReference type="ARBA" id="ARBA00023033"/>
    </source>
</evidence>
<evidence type="ECO:0000313" key="6">
    <source>
        <dbReference type="EMBL" id="KZL87593.1"/>
    </source>
</evidence>
<proteinExistence type="predicted"/>
<dbReference type="EMBL" id="LFIW01000219">
    <property type="protein sequence ID" value="KZL87593.1"/>
    <property type="molecule type" value="Genomic_DNA"/>
</dbReference>
<sequence length="457" mass="51370">LQTPRVPRSKHTSSQFSFFHFDRLLPPTSILLAFGARSLWKIITALPKPVLLASISYCSPGHTSLVRMSAQPHPLNTESDRLLFAYWVPNVSGGLIISKIPQKTNWDLASNVKYAKAAEKAGIEYGLTQIRFTSGYGAANQHESVSFSQAILQATDTVKIIAAILPGPWNPTTVAKQIASIDHYSNGRIAVNIVSGWFKGEFTAIGEWWLEHAERYRRSNEFIRCLKGIWTAPEDTGFTFGGDFYRYRNYVLNPKPVQKPHPEIFQGGNSDDARNNGAEVSDWYFMNGNDLDGFRAQIADVKTRAAKVGRENEVRFAVNGFVIVRDTEEEAVRVLQEIQGKADKEAVNAFRDSVQQAGASTSNKKGMWADSKFDDPVQYNDGFKTKLIGTKEQVAERLVLLKSLGVHLVLTAFLHYDEEIEQFGRDVLPLVRQYEKEGRGKDVNFEIERTGDVYRKK</sequence>
<dbReference type="Proteomes" id="UP000076584">
    <property type="component" value="Unassembled WGS sequence"/>
</dbReference>
<dbReference type="Pfam" id="PF00296">
    <property type="entry name" value="Bac_luciferase"/>
    <property type="match status" value="1"/>
</dbReference>
<dbReference type="STRING" id="1573173.A0A162PUN4"/>
<keyword evidence="3" id="KW-0560">Oxidoreductase</keyword>
<keyword evidence="7" id="KW-1185">Reference proteome</keyword>
<dbReference type="InterPro" id="IPR036661">
    <property type="entry name" value="Luciferase-like_sf"/>
</dbReference>
<evidence type="ECO:0000256" key="3">
    <source>
        <dbReference type="ARBA" id="ARBA00023002"/>
    </source>
</evidence>
<dbReference type="GO" id="GO:0046306">
    <property type="term" value="P:alkanesulfonate catabolic process"/>
    <property type="evidence" value="ECO:0007669"/>
    <property type="project" value="TreeGrafter"/>
</dbReference>
<dbReference type="InterPro" id="IPR024014">
    <property type="entry name" value="DMSO2_SphG"/>
</dbReference>
<dbReference type="AlphaFoldDB" id="A0A162PUN4"/>
<keyword evidence="2" id="KW-0288">FMN</keyword>
<feature type="non-terminal residue" evidence="6">
    <location>
        <position position="1"/>
    </location>
</feature>
<evidence type="ECO:0000313" key="7">
    <source>
        <dbReference type="Proteomes" id="UP000076584"/>
    </source>
</evidence>
<dbReference type="GO" id="GO:0008726">
    <property type="term" value="F:alkanesulfonate monooxygenase activity"/>
    <property type="evidence" value="ECO:0007669"/>
    <property type="project" value="TreeGrafter"/>
</dbReference>
<dbReference type="Gene3D" id="3.20.20.30">
    <property type="entry name" value="Luciferase-like domain"/>
    <property type="match status" value="1"/>
</dbReference>
<gene>
    <name evidence="6" type="ORF">CI238_01445</name>
</gene>
<evidence type="ECO:0000259" key="5">
    <source>
        <dbReference type="Pfam" id="PF00296"/>
    </source>
</evidence>
<keyword evidence="1" id="KW-0285">Flavoprotein</keyword>
<dbReference type="PANTHER" id="PTHR42847">
    <property type="entry name" value="ALKANESULFONATE MONOOXYGENASE"/>
    <property type="match status" value="1"/>
</dbReference>
<dbReference type="NCBIfam" id="TIGR04021">
    <property type="entry name" value="LLM_DMSO2_sfnG"/>
    <property type="match status" value="1"/>
</dbReference>
<protein>
    <submittedName>
        <fullName evidence="6">Methanesulfonate monooxygenase</fullName>
    </submittedName>
</protein>
<evidence type="ECO:0000256" key="2">
    <source>
        <dbReference type="ARBA" id="ARBA00022643"/>
    </source>
</evidence>
<evidence type="ECO:0000256" key="1">
    <source>
        <dbReference type="ARBA" id="ARBA00022630"/>
    </source>
</evidence>
<reference evidence="6 7" key="1">
    <citation type="submission" date="2015-06" db="EMBL/GenBank/DDBJ databases">
        <title>Survival trade-offs in plant roots during colonization by closely related pathogenic and mutualistic fungi.</title>
        <authorList>
            <person name="Hacquard S."/>
            <person name="Kracher B."/>
            <person name="Hiruma K."/>
            <person name="Weinman A."/>
            <person name="Muench P."/>
            <person name="Garrido Oter R."/>
            <person name="Ver Loren van Themaat E."/>
            <person name="Dallerey J.-F."/>
            <person name="Damm U."/>
            <person name="Henrissat B."/>
            <person name="Lespinet O."/>
            <person name="Thon M."/>
            <person name="Kemen E."/>
            <person name="McHardy A.C."/>
            <person name="Schulze-Lefert P."/>
            <person name="O'Connell R.J."/>
        </authorList>
    </citation>
    <scope>NUCLEOTIDE SEQUENCE [LARGE SCALE GENOMIC DNA]</scope>
    <source>
        <strain evidence="6 7">MAFF 238704</strain>
    </source>
</reference>
<comment type="caution">
    <text evidence="6">The sequence shown here is derived from an EMBL/GenBank/DDBJ whole genome shotgun (WGS) entry which is preliminary data.</text>
</comment>
<name>A0A162PUN4_COLIC</name>
<dbReference type="InterPro" id="IPR011251">
    <property type="entry name" value="Luciferase-like_dom"/>
</dbReference>
<dbReference type="CDD" id="cd01094">
    <property type="entry name" value="Alkanesulfonate_monoxygenase"/>
    <property type="match status" value="1"/>
</dbReference>
<dbReference type="InterPro" id="IPR050172">
    <property type="entry name" value="SsuD_RutA_monooxygenase"/>
</dbReference>
<keyword evidence="4 6" id="KW-0503">Monooxygenase</keyword>